<reference evidence="3" key="1">
    <citation type="submission" date="2017-09" db="EMBL/GenBank/DDBJ databases">
        <title>Depth-based differentiation of microbial function through sediment-hosted aquifers and enrichment of novel symbionts in the deep terrestrial subsurface.</title>
        <authorList>
            <person name="Probst A.J."/>
            <person name="Ladd B."/>
            <person name="Jarett J.K."/>
            <person name="Geller-Mcgrath D.E."/>
            <person name="Sieber C.M.K."/>
            <person name="Emerson J.B."/>
            <person name="Anantharaman K."/>
            <person name="Thomas B.C."/>
            <person name="Malmstrom R."/>
            <person name="Stieglmeier M."/>
            <person name="Klingl A."/>
            <person name="Woyke T."/>
            <person name="Ryan C.M."/>
            <person name="Banfield J.F."/>
        </authorList>
    </citation>
    <scope>NUCLEOTIDE SEQUENCE [LARGE SCALE GENOMIC DNA]</scope>
</reference>
<gene>
    <name evidence="2" type="ORF">CO110_06790</name>
</gene>
<dbReference type="Pfam" id="PF01609">
    <property type="entry name" value="DDE_Tnp_1"/>
    <property type="match status" value="1"/>
</dbReference>
<proteinExistence type="predicted"/>
<dbReference type="PANTHER" id="PTHR34614:SF2">
    <property type="entry name" value="TRANSPOSASE IS4-LIKE DOMAIN-CONTAINING PROTEIN"/>
    <property type="match status" value="1"/>
</dbReference>
<name>A0A2M8ATA7_9BACT</name>
<dbReference type="GO" id="GO:0006313">
    <property type="term" value="P:DNA transposition"/>
    <property type="evidence" value="ECO:0007669"/>
    <property type="project" value="InterPro"/>
</dbReference>
<sequence length="472" mass="54435">MKIPEWAMKYREKGTEVKDIGGKYYLYKASSKWDPEKKRSKKISGKYLGAITTEGVVKSKHERVLEGLKNITVKEYGATFFLMENNKEIIDVVKKIYPHEWKDIVSFAIFRFMYNSPIKNLSSHYTSSYLSDSIINASLSPKSVAKLLYDLGSKREKITNFLKHFVQGGKFVVIDGTHIVSSSEGVDSAVPGYNSKMVFDPQIRLMLIHSLDNHMPAYFRILPGSLTDVSAVSLTVKEAGIKNAVLIGDKGFYSKDNVEGLQKQDVRYILPLKRNNVLIDYSPFESGNKKLLQGYFLFQKRTIWYYKHEGKDVITFLDDKLKVDEEQSFIHLIECKKRTMEDFYEKQCGMGTISVITDCKESSEGIYGLLKGRLEIEAAINVFKNILKADKTYIREDKSMEGWMFINFISLLFYYKTYRMLTEKKMLGKYSPKDVLMHLSRIYKLKINNSWVTSEIPKKSREVIEEIGIPIT</sequence>
<evidence type="ECO:0000313" key="2">
    <source>
        <dbReference type="EMBL" id="PJB29246.1"/>
    </source>
</evidence>
<dbReference type="EMBL" id="PFUI01000172">
    <property type="protein sequence ID" value="PJB29246.1"/>
    <property type="molecule type" value="Genomic_DNA"/>
</dbReference>
<dbReference type="InterPro" id="IPR002559">
    <property type="entry name" value="Transposase_11"/>
</dbReference>
<evidence type="ECO:0000313" key="3">
    <source>
        <dbReference type="Proteomes" id="UP000231366"/>
    </source>
</evidence>
<organism evidence="2 3">
    <name type="scientific">Candidatus Desantisbacteria bacterium CG_4_9_14_3_um_filter_40_11</name>
    <dbReference type="NCBI Taxonomy" id="1974546"/>
    <lineage>
        <taxon>Bacteria</taxon>
        <taxon>Candidatus Desantisiibacteriota</taxon>
    </lineage>
</organism>
<dbReference type="PANTHER" id="PTHR34614">
    <property type="match status" value="1"/>
</dbReference>
<accession>A0A2M8ATA7</accession>
<feature type="domain" description="Transposase IS4-like" evidence="1">
    <location>
        <begin position="170"/>
        <end position="412"/>
    </location>
</feature>
<dbReference type="AlphaFoldDB" id="A0A2M8ATA7"/>
<evidence type="ECO:0000259" key="1">
    <source>
        <dbReference type="Pfam" id="PF01609"/>
    </source>
</evidence>
<feature type="non-terminal residue" evidence="2">
    <location>
        <position position="472"/>
    </location>
</feature>
<protein>
    <recommendedName>
        <fullName evidence="1">Transposase IS4-like domain-containing protein</fullName>
    </recommendedName>
</protein>
<dbReference type="GO" id="GO:0004803">
    <property type="term" value="F:transposase activity"/>
    <property type="evidence" value="ECO:0007669"/>
    <property type="project" value="InterPro"/>
</dbReference>
<dbReference type="GO" id="GO:0003677">
    <property type="term" value="F:DNA binding"/>
    <property type="evidence" value="ECO:0007669"/>
    <property type="project" value="InterPro"/>
</dbReference>
<comment type="caution">
    <text evidence="2">The sequence shown here is derived from an EMBL/GenBank/DDBJ whole genome shotgun (WGS) entry which is preliminary data.</text>
</comment>
<dbReference type="Proteomes" id="UP000231366">
    <property type="component" value="Unassembled WGS sequence"/>
</dbReference>